<dbReference type="PANTHER" id="PTHR21654">
    <property type="entry name" value="FI21293P1"/>
    <property type="match status" value="1"/>
</dbReference>
<evidence type="ECO:0000256" key="1">
    <source>
        <dbReference type="ARBA" id="ARBA00004123"/>
    </source>
</evidence>
<keyword evidence="10" id="KW-1185">Reference proteome</keyword>
<dbReference type="PROSITE" id="PS50090">
    <property type="entry name" value="MYB_LIKE"/>
    <property type="match status" value="1"/>
</dbReference>
<feature type="coiled-coil region" evidence="6">
    <location>
        <begin position="174"/>
        <end position="213"/>
    </location>
</feature>
<dbReference type="Pfam" id="PF13837">
    <property type="entry name" value="Myb_DNA-bind_4"/>
    <property type="match status" value="1"/>
</dbReference>
<evidence type="ECO:0000256" key="2">
    <source>
        <dbReference type="ARBA" id="ARBA00023015"/>
    </source>
</evidence>
<dbReference type="PANTHER" id="PTHR21654:SF7">
    <property type="entry name" value="HOMEODOMAIN-LIKE SUPERFAMILY PROTEIN"/>
    <property type="match status" value="1"/>
</dbReference>
<accession>A0A7J7GXN6</accession>
<evidence type="ECO:0000259" key="8">
    <source>
        <dbReference type="PROSITE" id="PS50090"/>
    </source>
</evidence>
<keyword evidence="2" id="KW-0805">Transcription regulation</keyword>
<feature type="region of interest" description="Disordered" evidence="7">
    <location>
        <begin position="35"/>
        <end position="56"/>
    </location>
</feature>
<dbReference type="EMBL" id="JACBKZ010000008">
    <property type="protein sequence ID" value="KAF5944168.1"/>
    <property type="molecule type" value="Genomic_DNA"/>
</dbReference>
<evidence type="ECO:0000313" key="9">
    <source>
        <dbReference type="EMBL" id="KAF5944168.1"/>
    </source>
</evidence>
<keyword evidence="3" id="KW-0238">DNA-binding</keyword>
<proteinExistence type="predicted"/>
<dbReference type="FunFam" id="1.10.10.60:FF:000092">
    <property type="entry name" value="Trihelix transcription factor GT-2"/>
    <property type="match status" value="1"/>
</dbReference>
<sequence length="382" mass="44054">MEVFTGDRQLPNDDVEFPVHLTPFPEASHILYDDRTAEIPPPPETEHHSQPPPQKLRPIRCHGRTLPEYSYPTVAERSGGLLSCDAELGFLTQLLNGGSTSEVPAMQQKMKSEINAECLNLISAGPLFEAELSSSSDDDGDSSEAMTEPSNRKRKRRTRKKLELYLENMLRKVIQRQEQMHKQLIEMIEKKEKERIQREEAWKQQEIERAKKDEELRAQERSRSLALISFIQNLLGHEIEIPKSLETSCPEKDECEIHDQKDLRFDPCNKRWPKSEVQALITVRTALDHKFQKGLKGSIWEEVSVGLSNMGYSRSAKKCKEKWENINKYYKRTMENGKKRPDNGKTCPYFHELDTLYKSGLINPGNACLCIKNEIEDKSVEE</sequence>
<evidence type="ECO:0000256" key="3">
    <source>
        <dbReference type="ARBA" id="ARBA00023125"/>
    </source>
</evidence>
<keyword evidence="6" id="KW-0175">Coiled coil</keyword>
<organism evidence="9 10">
    <name type="scientific">Camellia sinensis</name>
    <name type="common">Tea plant</name>
    <name type="synonym">Thea sinensis</name>
    <dbReference type="NCBI Taxonomy" id="4442"/>
    <lineage>
        <taxon>Eukaryota</taxon>
        <taxon>Viridiplantae</taxon>
        <taxon>Streptophyta</taxon>
        <taxon>Embryophyta</taxon>
        <taxon>Tracheophyta</taxon>
        <taxon>Spermatophyta</taxon>
        <taxon>Magnoliopsida</taxon>
        <taxon>eudicotyledons</taxon>
        <taxon>Gunneridae</taxon>
        <taxon>Pentapetalae</taxon>
        <taxon>asterids</taxon>
        <taxon>Ericales</taxon>
        <taxon>Theaceae</taxon>
        <taxon>Camellia</taxon>
    </lineage>
</organism>
<evidence type="ECO:0000256" key="4">
    <source>
        <dbReference type="ARBA" id="ARBA00023163"/>
    </source>
</evidence>
<evidence type="ECO:0000313" key="10">
    <source>
        <dbReference type="Proteomes" id="UP000593564"/>
    </source>
</evidence>
<reference evidence="9 10" key="2">
    <citation type="submission" date="2020-07" db="EMBL/GenBank/DDBJ databases">
        <title>Genome assembly of wild tea tree DASZ reveals pedigree and selection history of tea varieties.</title>
        <authorList>
            <person name="Zhang W."/>
        </authorList>
    </citation>
    <scope>NUCLEOTIDE SEQUENCE [LARGE SCALE GENOMIC DNA]</scope>
    <source>
        <strain evidence="10">cv. G240</strain>
        <tissue evidence="9">Leaf</tissue>
    </source>
</reference>
<reference evidence="10" key="1">
    <citation type="journal article" date="2020" name="Nat. Commun.">
        <title>Genome assembly of wild tea tree DASZ reveals pedigree and selection history of tea varieties.</title>
        <authorList>
            <person name="Zhang W."/>
            <person name="Zhang Y."/>
            <person name="Qiu H."/>
            <person name="Guo Y."/>
            <person name="Wan H."/>
            <person name="Zhang X."/>
            <person name="Scossa F."/>
            <person name="Alseekh S."/>
            <person name="Zhang Q."/>
            <person name="Wang P."/>
            <person name="Xu L."/>
            <person name="Schmidt M.H."/>
            <person name="Jia X."/>
            <person name="Li D."/>
            <person name="Zhu A."/>
            <person name="Guo F."/>
            <person name="Chen W."/>
            <person name="Ni D."/>
            <person name="Usadel B."/>
            <person name="Fernie A.R."/>
            <person name="Wen W."/>
        </authorList>
    </citation>
    <scope>NUCLEOTIDE SEQUENCE [LARGE SCALE GENOMIC DNA]</scope>
    <source>
        <strain evidence="10">cv. G240</strain>
    </source>
</reference>
<dbReference type="Gene3D" id="1.10.10.60">
    <property type="entry name" value="Homeodomain-like"/>
    <property type="match status" value="1"/>
</dbReference>
<evidence type="ECO:0000256" key="6">
    <source>
        <dbReference type="SAM" id="Coils"/>
    </source>
</evidence>
<dbReference type="CDD" id="cd12203">
    <property type="entry name" value="GT1"/>
    <property type="match status" value="1"/>
</dbReference>
<keyword evidence="5" id="KW-0539">Nucleus</keyword>
<comment type="caution">
    <text evidence="9">The sequence shown here is derived from an EMBL/GenBank/DDBJ whole genome shotgun (WGS) entry which is preliminary data.</text>
</comment>
<feature type="region of interest" description="Disordered" evidence="7">
    <location>
        <begin position="131"/>
        <end position="158"/>
    </location>
</feature>
<dbReference type="AlphaFoldDB" id="A0A7J7GXN6"/>
<comment type="subcellular location">
    <subcellularLocation>
        <location evidence="1">Nucleus</location>
    </subcellularLocation>
</comment>
<dbReference type="Proteomes" id="UP000593564">
    <property type="component" value="Unassembled WGS sequence"/>
</dbReference>
<dbReference type="GO" id="GO:0006355">
    <property type="term" value="P:regulation of DNA-templated transcription"/>
    <property type="evidence" value="ECO:0007669"/>
    <property type="project" value="UniProtKB-ARBA"/>
</dbReference>
<name>A0A7J7GXN6_CAMSI</name>
<dbReference type="GO" id="GO:0003677">
    <property type="term" value="F:DNA binding"/>
    <property type="evidence" value="ECO:0007669"/>
    <property type="project" value="UniProtKB-KW"/>
</dbReference>
<evidence type="ECO:0000256" key="5">
    <source>
        <dbReference type="ARBA" id="ARBA00023242"/>
    </source>
</evidence>
<evidence type="ECO:0000256" key="7">
    <source>
        <dbReference type="SAM" id="MobiDB-lite"/>
    </source>
</evidence>
<dbReference type="InterPro" id="IPR044822">
    <property type="entry name" value="Myb_DNA-bind_4"/>
</dbReference>
<keyword evidence="4" id="KW-0804">Transcription</keyword>
<gene>
    <name evidence="9" type="ORF">HYC85_018245</name>
</gene>
<dbReference type="InterPro" id="IPR001005">
    <property type="entry name" value="SANT/Myb"/>
</dbReference>
<dbReference type="GO" id="GO:0005634">
    <property type="term" value="C:nucleus"/>
    <property type="evidence" value="ECO:0007669"/>
    <property type="project" value="UniProtKB-SubCell"/>
</dbReference>
<feature type="domain" description="Myb-like" evidence="8">
    <location>
        <begin position="271"/>
        <end position="327"/>
    </location>
</feature>
<protein>
    <recommendedName>
        <fullName evidence="8">Myb-like domain-containing protein</fullName>
    </recommendedName>
</protein>